<feature type="signal peptide" evidence="1">
    <location>
        <begin position="1"/>
        <end position="19"/>
    </location>
</feature>
<dbReference type="SUPFAM" id="SSF49870">
    <property type="entry name" value="Osmotin, thaumatin-like protein"/>
    <property type="match status" value="1"/>
</dbReference>
<gene>
    <name evidence="2" type="ORF">AAE3_LOCUS9237</name>
</gene>
<dbReference type="OrthoDB" id="430315at2759"/>
<keyword evidence="1" id="KW-0732">Signal</keyword>
<protein>
    <submittedName>
        <fullName evidence="2">Uncharacterized protein</fullName>
    </submittedName>
</protein>
<evidence type="ECO:0000256" key="1">
    <source>
        <dbReference type="SAM" id="SignalP"/>
    </source>
</evidence>
<dbReference type="Proteomes" id="UP000467700">
    <property type="component" value="Unassembled WGS sequence"/>
</dbReference>
<reference evidence="2 3" key="1">
    <citation type="submission" date="2020-01" db="EMBL/GenBank/DDBJ databases">
        <authorList>
            <person name="Gupta K D."/>
        </authorList>
    </citation>
    <scope>NUCLEOTIDE SEQUENCE [LARGE SCALE GENOMIC DNA]</scope>
</reference>
<accession>A0A8S0VSF9</accession>
<proteinExistence type="predicted"/>
<organism evidence="2 3">
    <name type="scientific">Cyclocybe aegerita</name>
    <name type="common">Black poplar mushroom</name>
    <name type="synonym">Agrocybe aegerita</name>
    <dbReference type="NCBI Taxonomy" id="1973307"/>
    <lineage>
        <taxon>Eukaryota</taxon>
        <taxon>Fungi</taxon>
        <taxon>Dikarya</taxon>
        <taxon>Basidiomycota</taxon>
        <taxon>Agaricomycotina</taxon>
        <taxon>Agaricomycetes</taxon>
        <taxon>Agaricomycetidae</taxon>
        <taxon>Agaricales</taxon>
        <taxon>Agaricineae</taxon>
        <taxon>Bolbitiaceae</taxon>
        <taxon>Cyclocybe</taxon>
    </lineage>
</organism>
<evidence type="ECO:0000313" key="2">
    <source>
        <dbReference type="EMBL" id="CAA7266879.1"/>
    </source>
</evidence>
<evidence type="ECO:0000313" key="3">
    <source>
        <dbReference type="Proteomes" id="UP000467700"/>
    </source>
</evidence>
<keyword evidence="3" id="KW-1185">Reference proteome</keyword>
<name>A0A8S0VSF9_CYCAE</name>
<dbReference type="AlphaFoldDB" id="A0A8S0VSF9"/>
<dbReference type="Gene3D" id="2.60.110.10">
    <property type="entry name" value="Thaumatin"/>
    <property type="match status" value="1"/>
</dbReference>
<feature type="chain" id="PRO_5035787464" evidence="1">
    <location>
        <begin position="20"/>
        <end position="195"/>
    </location>
</feature>
<dbReference type="InterPro" id="IPR037176">
    <property type="entry name" value="Osmotin/thaumatin-like_sf"/>
</dbReference>
<dbReference type="EMBL" id="CACVBS010000057">
    <property type="protein sequence ID" value="CAA7266879.1"/>
    <property type="molecule type" value="Genomic_DNA"/>
</dbReference>
<sequence length="195" mass="20509">MVKLSVLAFLLSTSSVAFAAHTFVFRNNCGSSVRPVIANVNCGYSPRCSTPGSGGVPNPAISYTGAQPNTLGSGASQTMTINRQWNGRIFNQNGRCGAKGEGCTMGEFNLDTGSQWTPQAYDISNIQGFTQSIRIAVNGCDTVTCTNVNFPSAGGQEAPDTMPNFQNYHSAQPVTLTASLSALTRGPDLRPGSFL</sequence>
<comment type="caution">
    <text evidence="2">The sequence shown here is derived from an EMBL/GenBank/DDBJ whole genome shotgun (WGS) entry which is preliminary data.</text>
</comment>